<evidence type="ECO:0008006" key="8">
    <source>
        <dbReference type="Google" id="ProtNLM"/>
    </source>
</evidence>
<name>A0A7S3D769_9EUKA</name>
<proteinExistence type="inferred from homology"/>
<sequence length="278" mass="30760">MLPIASSTPRPQTHTRAQLQSAKEASMVGCRAPKVRILLTAFRPFRPSYTGGTLWEYNTSELLVKYAVASVDGRQWLSRLKEEGVEVIFDEDEDLLHVTFAAVERKAAEIGRRAEAENLDIIIHFGQHSVNDVVLVETTARNRNGTSPDVADTLGDQADISYGIQCLGQHISMEKSDDFCLPSTLPVSELLKIEGTRKSDNAGSYLCNNMFFKSRLILEKCYPTTWAGFIHVPSPPDAKATREEGNTWISGEAGQKFVQTIRSIIETSAREKLSKGGV</sequence>
<dbReference type="PANTHER" id="PTHR23402:SF1">
    <property type="entry name" value="PYROGLUTAMYL-PEPTIDASE I"/>
    <property type="match status" value="1"/>
</dbReference>
<keyword evidence="4" id="KW-0788">Thiol protease</keyword>
<keyword evidence="2" id="KW-0645">Protease</keyword>
<dbReference type="Pfam" id="PF01470">
    <property type="entry name" value="Peptidase_C15"/>
    <property type="match status" value="1"/>
</dbReference>
<reference evidence="7" key="1">
    <citation type="submission" date="2021-01" db="EMBL/GenBank/DDBJ databases">
        <authorList>
            <person name="Corre E."/>
            <person name="Pelletier E."/>
            <person name="Niang G."/>
            <person name="Scheremetjew M."/>
            <person name="Finn R."/>
            <person name="Kale V."/>
            <person name="Holt S."/>
            <person name="Cochrane G."/>
            <person name="Meng A."/>
            <person name="Brown T."/>
            <person name="Cohen L."/>
        </authorList>
    </citation>
    <scope>NUCLEOTIDE SEQUENCE</scope>
    <source>
        <strain evidence="7">NIES-2562</strain>
    </source>
</reference>
<gene>
    <name evidence="6" type="ORF">PBIL07802_LOCUS9186</name>
    <name evidence="7" type="ORF">PBIL07802_LOCUS9187</name>
</gene>
<evidence type="ECO:0000256" key="3">
    <source>
        <dbReference type="ARBA" id="ARBA00022801"/>
    </source>
</evidence>
<dbReference type="SUPFAM" id="SSF53182">
    <property type="entry name" value="Pyrrolidone carboxyl peptidase (pyroglutamate aminopeptidase)"/>
    <property type="match status" value="1"/>
</dbReference>
<comment type="similarity">
    <text evidence="1">Belongs to the peptidase C15 family.</text>
</comment>
<keyword evidence="3" id="KW-0378">Hydrolase</keyword>
<feature type="region of interest" description="Disordered" evidence="5">
    <location>
        <begin position="1"/>
        <end position="23"/>
    </location>
</feature>
<evidence type="ECO:0000256" key="1">
    <source>
        <dbReference type="ARBA" id="ARBA00006641"/>
    </source>
</evidence>
<dbReference type="Gene3D" id="3.40.630.20">
    <property type="entry name" value="Peptidase C15, pyroglutamyl peptidase I-like"/>
    <property type="match status" value="1"/>
</dbReference>
<evidence type="ECO:0000256" key="5">
    <source>
        <dbReference type="SAM" id="MobiDB-lite"/>
    </source>
</evidence>
<dbReference type="EMBL" id="HBIB01014219">
    <property type="protein sequence ID" value="CAE0246996.1"/>
    <property type="molecule type" value="Transcribed_RNA"/>
</dbReference>
<dbReference type="EMBL" id="HBIB01014220">
    <property type="protein sequence ID" value="CAE0246997.1"/>
    <property type="molecule type" value="Transcribed_RNA"/>
</dbReference>
<dbReference type="AlphaFoldDB" id="A0A7S3D769"/>
<dbReference type="GO" id="GO:0008234">
    <property type="term" value="F:cysteine-type peptidase activity"/>
    <property type="evidence" value="ECO:0007669"/>
    <property type="project" value="UniProtKB-KW"/>
</dbReference>
<dbReference type="GO" id="GO:0006508">
    <property type="term" value="P:proteolysis"/>
    <property type="evidence" value="ECO:0007669"/>
    <property type="project" value="UniProtKB-KW"/>
</dbReference>
<dbReference type="PANTHER" id="PTHR23402">
    <property type="entry name" value="PROTEASE FAMILY C15 PYROGLUTAMYL-PEPTIDASE I-RELATED"/>
    <property type="match status" value="1"/>
</dbReference>
<organism evidence="7">
    <name type="scientific">Palpitomonas bilix</name>
    <dbReference type="NCBI Taxonomy" id="652834"/>
    <lineage>
        <taxon>Eukaryota</taxon>
        <taxon>Eukaryota incertae sedis</taxon>
    </lineage>
</organism>
<dbReference type="InterPro" id="IPR016125">
    <property type="entry name" value="Peptidase_C15-like"/>
</dbReference>
<protein>
    <recommendedName>
        <fullName evidence="8">Pyroglutamyl-peptidase I</fullName>
    </recommendedName>
</protein>
<evidence type="ECO:0000256" key="4">
    <source>
        <dbReference type="ARBA" id="ARBA00022807"/>
    </source>
</evidence>
<dbReference type="InterPro" id="IPR036440">
    <property type="entry name" value="Peptidase_C15-like_sf"/>
</dbReference>
<evidence type="ECO:0000256" key="2">
    <source>
        <dbReference type="ARBA" id="ARBA00022670"/>
    </source>
</evidence>
<accession>A0A7S3D769</accession>
<evidence type="ECO:0000313" key="7">
    <source>
        <dbReference type="EMBL" id="CAE0246997.1"/>
    </source>
</evidence>
<evidence type="ECO:0000313" key="6">
    <source>
        <dbReference type="EMBL" id="CAE0246996.1"/>
    </source>
</evidence>